<evidence type="ECO:0000313" key="4">
    <source>
        <dbReference type="Proteomes" id="UP000291088"/>
    </source>
</evidence>
<proteinExistence type="predicted"/>
<name>A0A4V1RQ67_9HYPH</name>
<dbReference type="OrthoDB" id="7818064at2"/>
<feature type="domain" description="FAD dependent oxidoreductase" evidence="2">
    <location>
        <begin position="18"/>
        <end position="364"/>
    </location>
</feature>
<keyword evidence="1" id="KW-0560">Oxidoreductase</keyword>
<dbReference type="GO" id="GO:0005737">
    <property type="term" value="C:cytoplasm"/>
    <property type="evidence" value="ECO:0007669"/>
    <property type="project" value="TreeGrafter"/>
</dbReference>
<evidence type="ECO:0000259" key="2">
    <source>
        <dbReference type="Pfam" id="PF01266"/>
    </source>
</evidence>
<accession>A0A4V1RQ67</accession>
<dbReference type="EMBL" id="SDVB01000238">
    <property type="protein sequence ID" value="RYC11797.1"/>
    <property type="molecule type" value="Genomic_DNA"/>
</dbReference>
<dbReference type="GO" id="GO:0016491">
    <property type="term" value="F:oxidoreductase activity"/>
    <property type="evidence" value="ECO:0007669"/>
    <property type="project" value="UniProtKB-KW"/>
</dbReference>
<protein>
    <submittedName>
        <fullName evidence="3">FAD-binding oxidoreductase</fullName>
    </submittedName>
</protein>
<organism evidence="3 4">
    <name type="scientific">Ciceribacter ferrooxidans</name>
    <dbReference type="NCBI Taxonomy" id="2509717"/>
    <lineage>
        <taxon>Bacteria</taxon>
        <taxon>Pseudomonadati</taxon>
        <taxon>Pseudomonadota</taxon>
        <taxon>Alphaproteobacteria</taxon>
        <taxon>Hyphomicrobiales</taxon>
        <taxon>Rhizobiaceae</taxon>
        <taxon>Ciceribacter</taxon>
    </lineage>
</organism>
<keyword evidence="4" id="KW-1185">Reference proteome</keyword>
<dbReference type="AlphaFoldDB" id="A0A4V1RQ67"/>
<dbReference type="Pfam" id="PF01266">
    <property type="entry name" value="DAO"/>
    <property type="match status" value="1"/>
</dbReference>
<evidence type="ECO:0000256" key="1">
    <source>
        <dbReference type="ARBA" id="ARBA00023002"/>
    </source>
</evidence>
<comment type="caution">
    <text evidence="3">The sequence shown here is derived from an EMBL/GenBank/DDBJ whole genome shotgun (WGS) entry which is preliminary data.</text>
</comment>
<dbReference type="Gene3D" id="3.30.9.10">
    <property type="entry name" value="D-Amino Acid Oxidase, subunit A, domain 2"/>
    <property type="match status" value="1"/>
</dbReference>
<dbReference type="PANTHER" id="PTHR13847:SF289">
    <property type="entry name" value="GLYCINE OXIDASE"/>
    <property type="match status" value="1"/>
</dbReference>
<dbReference type="Proteomes" id="UP000291088">
    <property type="component" value="Unassembled WGS sequence"/>
</dbReference>
<gene>
    <name evidence="3" type="ORF">EUU22_12060</name>
</gene>
<dbReference type="Gene3D" id="3.50.50.60">
    <property type="entry name" value="FAD/NAD(P)-binding domain"/>
    <property type="match status" value="1"/>
</dbReference>
<dbReference type="RefSeq" id="WP_129332234.1">
    <property type="nucleotide sequence ID" value="NZ_SDVB01000238.1"/>
</dbReference>
<dbReference type="SUPFAM" id="SSF51905">
    <property type="entry name" value="FAD/NAD(P)-binding domain"/>
    <property type="match status" value="1"/>
</dbReference>
<dbReference type="InterPro" id="IPR036188">
    <property type="entry name" value="FAD/NAD-bd_sf"/>
</dbReference>
<evidence type="ECO:0000313" key="3">
    <source>
        <dbReference type="EMBL" id="RYC11797.1"/>
    </source>
</evidence>
<dbReference type="PANTHER" id="PTHR13847">
    <property type="entry name" value="SARCOSINE DEHYDROGENASE-RELATED"/>
    <property type="match status" value="1"/>
</dbReference>
<dbReference type="InterPro" id="IPR006076">
    <property type="entry name" value="FAD-dep_OxRdtase"/>
</dbReference>
<sequence>MQLADTAHVRAGQSRASLLIVGGGVMGLWAAVQAERRGIDTLLIDSGEIGHGASGGLMGALMPHMPDNWSDKKQFQFEALVSLEEEIGRLERETGVSAGYRRSGRLIPLPKPHLRVIAEKHEKEAGERWIAGDRSFAWGVRDASPCGDGWPAAEHAASGLVFDTLAAHVFPRRVSALLGAFLRSARHVRIREGVELDRIDAARGIATLATGEEIAFGHAIVAAGYRSFPILEALGAPLPRPLGQPVKGQAALLAADIDPDLPLLYLDGLYIVPHEGGRVAVGSTSENRFADPFSTDEQLDEIVARARILAPWLEKAAVVERWAGLRPKAIDRDPMVGEHPEHRNVIALTGGFKVSFGLAHRLANAALQLVEGVTLVLPASFQLSSHIAVASR</sequence>
<reference evidence="3 4" key="1">
    <citation type="submission" date="2019-01" db="EMBL/GenBank/DDBJ databases">
        <authorList>
            <person name="Deng T."/>
        </authorList>
    </citation>
    <scope>NUCLEOTIDE SEQUENCE [LARGE SCALE GENOMIC DNA]</scope>
    <source>
        <strain evidence="3 4">F8825</strain>
    </source>
</reference>
<dbReference type="SUPFAM" id="SSF54373">
    <property type="entry name" value="FAD-linked reductases, C-terminal domain"/>
    <property type="match status" value="1"/>
</dbReference>